<dbReference type="AlphaFoldDB" id="W6YAE9"/>
<evidence type="ECO:0000256" key="1">
    <source>
        <dbReference type="ARBA" id="ARBA00010209"/>
    </source>
</evidence>
<proteinExistence type="inferred from homology"/>
<protein>
    <submittedName>
        <fullName evidence="3">Uncharacterized protein</fullName>
    </submittedName>
</protein>
<comment type="similarity">
    <text evidence="1">Belongs to the tryptophan dimethylallyltransferase family.</text>
</comment>
<gene>
    <name evidence="3" type="ORF">COCCADRAFT_5890</name>
</gene>
<evidence type="ECO:0000313" key="3">
    <source>
        <dbReference type="EMBL" id="EUC32424.1"/>
    </source>
</evidence>
<dbReference type="EMBL" id="KI964634">
    <property type="protein sequence ID" value="EUC32424.1"/>
    <property type="molecule type" value="Genomic_DNA"/>
</dbReference>
<dbReference type="HOGENOM" id="CLU_130495_0_0_1"/>
<dbReference type="Pfam" id="PF11991">
    <property type="entry name" value="Trp_DMAT"/>
    <property type="match status" value="1"/>
</dbReference>
<dbReference type="PANTHER" id="PTHR40627">
    <property type="entry name" value="INDOLE PRENYLTRANSFERASE TDIB-RELATED"/>
    <property type="match status" value="1"/>
</dbReference>
<dbReference type="KEGG" id="bze:COCCADRAFT_5890"/>
<keyword evidence="4" id="KW-1185">Reference proteome</keyword>
<dbReference type="GO" id="GO:0004659">
    <property type="term" value="F:prenyltransferase activity"/>
    <property type="evidence" value="ECO:0007669"/>
    <property type="project" value="TreeGrafter"/>
</dbReference>
<accession>W6YAE9</accession>
<dbReference type="GO" id="GO:0009820">
    <property type="term" value="P:alkaloid metabolic process"/>
    <property type="evidence" value="ECO:0007669"/>
    <property type="project" value="InterPro"/>
</dbReference>
<dbReference type="GeneID" id="19150237"/>
<dbReference type="Proteomes" id="UP000053841">
    <property type="component" value="Unassembled WGS sequence"/>
</dbReference>
<keyword evidence="2" id="KW-0808">Transferase</keyword>
<dbReference type="STRING" id="930089.W6YAE9"/>
<name>W6YAE9_COCC2</name>
<dbReference type="InterPro" id="IPR017795">
    <property type="entry name" value="ABBA_NscD-like"/>
</dbReference>
<dbReference type="OrthoDB" id="3354387at2759"/>
<reference evidence="3 4" key="1">
    <citation type="journal article" date="2013" name="PLoS Genet.">
        <title>Comparative genome structure, secondary metabolite, and effector coding capacity across Cochliobolus pathogens.</title>
        <authorList>
            <person name="Condon B.J."/>
            <person name="Leng Y."/>
            <person name="Wu D."/>
            <person name="Bushley K.E."/>
            <person name="Ohm R.A."/>
            <person name="Otillar R."/>
            <person name="Martin J."/>
            <person name="Schackwitz W."/>
            <person name="Grimwood J."/>
            <person name="MohdZainudin N."/>
            <person name="Xue C."/>
            <person name="Wang R."/>
            <person name="Manning V.A."/>
            <person name="Dhillon B."/>
            <person name="Tu Z.J."/>
            <person name="Steffenson B.J."/>
            <person name="Salamov A."/>
            <person name="Sun H."/>
            <person name="Lowry S."/>
            <person name="LaButti K."/>
            <person name="Han J."/>
            <person name="Copeland A."/>
            <person name="Lindquist E."/>
            <person name="Barry K."/>
            <person name="Schmutz J."/>
            <person name="Baker S.E."/>
            <person name="Ciuffetti L.M."/>
            <person name="Grigoriev I.V."/>
            <person name="Zhong S."/>
            <person name="Turgeon B.G."/>
        </authorList>
    </citation>
    <scope>NUCLEOTIDE SEQUENCE [LARGE SCALE GENOMIC DNA]</scope>
    <source>
        <strain evidence="3 4">26-R-13</strain>
    </source>
</reference>
<evidence type="ECO:0000313" key="4">
    <source>
        <dbReference type="Proteomes" id="UP000053841"/>
    </source>
</evidence>
<organism evidence="3 4">
    <name type="scientific">Cochliobolus carbonum (strain 26-R-13)</name>
    <name type="common">Maize leaf spot fungus</name>
    <name type="synonym">Bipolaris zeicola</name>
    <dbReference type="NCBI Taxonomy" id="930089"/>
    <lineage>
        <taxon>Eukaryota</taxon>
        <taxon>Fungi</taxon>
        <taxon>Dikarya</taxon>
        <taxon>Ascomycota</taxon>
        <taxon>Pezizomycotina</taxon>
        <taxon>Dothideomycetes</taxon>
        <taxon>Pleosporomycetidae</taxon>
        <taxon>Pleosporales</taxon>
        <taxon>Pleosporineae</taxon>
        <taxon>Pleosporaceae</taxon>
        <taxon>Bipolaris</taxon>
    </lineage>
</organism>
<dbReference type="RefSeq" id="XP_007713273.1">
    <property type="nucleotide sequence ID" value="XM_007715083.1"/>
</dbReference>
<sequence>MDNVASGTSRPKLYFHTTQTSFASRLLGQLASLVKAINELENDFPEDAEVPAESELETGLNFGELSKVLKGYLYYFNLAPGKAVPKIKLFVPTRYYGGNDPVLGRPLTGWMEANGRGSPCNGYPGMLESLAGHLTLDQGKGLQTYVSCLFKEGELDIATYLGAEAFHPGRLASTVGPWLTKSPTLRLEYWY</sequence>
<evidence type="ECO:0000256" key="2">
    <source>
        <dbReference type="ARBA" id="ARBA00022679"/>
    </source>
</evidence>
<dbReference type="PANTHER" id="PTHR40627:SF4">
    <property type="entry name" value="PRENYLTRANSFERASE ASQH1-RELATED"/>
    <property type="match status" value="1"/>
</dbReference>